<dbReference type="Pfam" id="PF18765">
    <property type="entry name" value="Polbeta"/>
    <property type="match status" value="1"/>
</dbReference>
<dbReference type="InterPro" id="IPR041633">
    <property type="entry name" value="Polbeta"/>
</dbReference>
<evidence type="ECO:0000259" key="8">
    <source>
        <dbReference type="Pfam" id="PF18765"/>
    </source>
</evidence>
<comment type="caution">
    <text evidence="9">The sequence shown here is derived from an EMBL/GenBank/DDBJ whole genome shotgun (WGS) entry which is preliminary data.</text>
</comment>
<dbReference type="EMBL" id="ANPE02000145">
    <property type="protein sequence ID" value="EMY33888.1"/>
    <property type="molecule type" value="Genomic_DNA"/>
</dbReference>
<feature type="domain" description="Polymerase beta nucleotidyltransferase" evidence="8">
    <location>
        <begin position="36"/>
        <end position="109"/>
    </location>
</feature>
<dbReference type="CDD" id="cd05403">
    <property type="entry name" value="NT_KNTase_like"/>
    <property type="match status" value="1"/>
</dbReference>
<keyword evidence="7" id="KW-0460">Magnesium</keyword>
<keyword evidence="6" id="KW-0067">ATP-binding</keyword>
<keyword evidence="2 9" id="KW-0808">Transferase</keyword>
<sequence>MRLLPALSDGKRGELLAVLDFLMQRRRLVAHLAAINHIQSVAVFGSVARREEKLDSDVDFLVNPDDEASLFHLAQFAEDMEGLLGRPADVVSRRGLDPELDRAILTEAVAL</sequence>
<dbReference type="PANTHER" id="PTHR33571">
    <property type="entry name" value="SSL8005 PROTEIN"/>
    <property type="match status" value="1"/>
</dbReference>
<dbReference type="InterPro" id="IPR043519">
    <property type="entry name" value="NT_sf"/>
</dbReference>
<dbReference type="AlphaFoldDB" id="N1V6M2"/>
<dbReference type="GO" id="GO:0005524">
    <property type="term" value="F:ATP binding"/>
    <property type="evidence" value="ECO:0007669"/>
    <property type="project" value="UniProtKB-KW"/>
</dbReference>
<evidence type="ECO:0000256" key="5">
    <source>
        <dbReference type="ARBA" id="ARBA00022741"/>
    </source>
</evidence>
<evidence type="ECO:0000256" key="1">
    <source>
        <dbReference type="ARBA" id="ARBA00001946"/>
    </source>
</evidence>
<dbReference type="PANTHER" id="PTHR33571:SF12">
    <property type="entry name" value="BSL3053 PROTEIN"/>
    <property type="match status" value="1"/>
</dbReference>
<evidence type="ECO:0000313" key="10">
    <source>
        <dbReference type="Proteomes" id="UP000010729"/>
    </source>
</evidence>
<keyword evidence="5" id="KW-0547">Nucleotide-binding</keyword>
<name>N1V6M2_9MICC</name>
<keyword evidence="10" id="KW-1185">Reference proteome</keyword>
<dbReference type="InterPro" id="IPR052038">
    <property type="entry name" value="Type-VII_TA_antitoxin"/>
</dbReference>
<dbReference type="Proteomes" id="UP000010729">
    <property type="component" value="Unassembled WGS sequence"/>
</dbReference>
<evidence type="ECO:0000256" key="7">
    <source>
        <dbReference type="ARBA" id="ARBA00022842"/>
    </source>
</evidence>
<evidence type="ECO:0000313" key="9">
    <source>
        <dbReference type="EMBL" id="EMY33888.1"/>
    </source>
</evidence>
<organism evidence="9 10">
    <name type="scientific">Arthrobacter crystallopoietes BAB-32</name>
    <dbReference type="NCBI Taxonomy" id="1246476"/>
    <lineage>
        <taxon>Bacteria</taxon>
        <taxon>Bacillati</taxon>
        <taxon>Actinomycetota</taxon>
        <taxon>Actinomycetes</taxon>
        <taxon>Micrococcales</taxon>
        <taxon>Micrococcaceae</taxon>
        <taxon>Crystallibacter</taxon>
    </lineage>
</organism>
<evidence type="ECO:0000256" key="3">
    <source>
        <dbReference type="ARBA" id="ARBA00022695"/>
    </source>
</evidence>
<evidence type="ECO:0000256" key="6">
    <source>
        <dbReference type="ARBA" id="ARBA00022840"/>
    </source>
</evidence>
<keyword evidence="4" id="KW-0479">Metal-binding</keyword>
<comment type="cofactor">
    <cofactor evidence="1">
        <name>Mg(2+)</name>
        <dbReference type="ChEBI" id="CHEBI:18420"/>
    </cofactor>
</comment>
<dbReference type="GO" id="GO:0046872">
    <property type="term" value="F:metal ion binding"/>
    <property type="evidence" value="ECO:0007669"/>
    <property type="project" value="UniProtKB-KW"/>
</dbReference>
<evidence type="ECO:0000256" key="4">
    <source>
        <dbReference type="ARBA" id="ARBA00022723"/>
    </source>
</evidence>
<evidence type="ECO:0000256" key="2">
    <source>
        <dbReference type="ARBA" id="ARBA00022679"/>
    </source>
</evidence>
<dbReference type="GO" id="GO:0016779">
    <property type="term" value="F:nucleotidyltransferase activity"/>
    <property type="evidence" value="ECO:0007669"/>
    <property type="project" value="UniProtKB-KW"/>
</dbReference>
<accession>N1V6M2</accession>
<protein>
    <submittedName>
        <fullName evidence="9">Nucleotidyltransferase</fullName>
    </submittedName>
</protein>
<gene>
    <name evidence="9" type="ORF">D477_012445</name>
</gene>
<dbReference type="RefSeq" id="WP_005269473.1">
    <property type="nucleotide sequence ID" value="NZ_ANPE02000145.1"/>
</dbReference>
<dbReference type="SUPFAM" id="SSF81301">
    <property type="entry name" value="Nucleotidyltransferase"/>
    <property type="match status" value="1"/>
</dbReference>
<proteinExistence type="predicted"/>
<keyword evidence="3" id="KW-0548">Nucleotidyltransferase</keyword>
<dbReference type="Gene3D" id="3.30.460.10">
    <property type="entry name" value="Beta Polymerase, domain 2"/>
    <property type="match status" value="1"/>
</dbReference>
<reference evidence="9 10" key="1">
    <citation type="journal article" date="2013" name="Genome Announc.">
        <title>Draft Genome Sequence of Arthrobacter crystallopoietes Strain BAB-32, Revealing Genes for Bioremediation.</title>
        <authorList>
            <person name="Joshi M.N."/>
            <person name="Pandit A.S."/>
            <person name="Sharma A."/>
            <person name="Pandya R.V."/>
            <person name="Desai S.M."/>
            <person name="Saxena A.K."/>
            <person name="Bagatharia S.B."/>
        </authorList>
    </citation>
    <scope>NUCLEOTIDE SEQUENCE [LARGE SCALE GENOMIC DNA]</scope>
    <source>
        <strain evidence="9 10">BAB-32</strain>
    </source>
</reference>